<dbReference type="EMBL" id="JAKNSF020000092">
    <property type="protein sequence ID" value="KAK7717772.1"/>
    <property type="molecule type" value="Genomic_DNA"/>
</dbReference>
<feature type="region of interest" description="Disordered" evidence="1">
    <location>
        <begin position="575"/>
        <end position="618"/>
    </location>
</feature>
<name>A0ABR1NW46_DIAER</name>
<accession>A0ABR1NW46</accession>
<feature type="region of interest" description="Disordered" evidence="1">
    <location>
        <begin position="1"/>
        <end position="27"/>
    </location>
</feature>
<organism evidence="2 3">
    <name type="scientific">Diaporthe eres</name>
    <name type="common">Phomopsis oblonga</name>
    <dbReference type="NCBI Taxonomy" id="83184"/>
    <lineage>
        <taxon>Eukaryota</taxon>
        <taxon>Fungi</taxon>
        <taxon>Dikarya</taxon>
        <taxon>Ascomycota</taxon>
        <taxon>Pezizomycotina</taxon>
        <taxon>Sordariomycetes</taxon>
        <taxon>Sordariomycetidae</taxon>
        <taxon>Diaporthales</taxon>
        <taxon>Diaporthaceae</taxon>
        <taxon>Diaporthe</taxon>
        <taxon>Diaporthe eres species complex</taxon>
    </lineage>
</organism>
<evidence type="ECO:0000313" key="3">
    <source>
        <dbReference type="Proteomes" id="UP001430848"/>
    </source>
</evidence>
<feature type="compositionally biased region" description="Basic residues" evidence="1">
    <location>
        <begin position="607"/>
        <end position="618"/>
    </location>
</feature>
<protein>
    <submittedName>
        <fullName evidence="2">Uncharacterized protein</fullName>
    </submittedName>
</protein>
<sequence>MQTTKSIHPGGKSARAEPQPLDDEVRHHGDVDFHRLVPNVRGQSKAEDDVGTKENIEVQEKDETLEEVVKGHLYAWASNICHLEDTKVKVEDLSNRNIDPQLAQNTQELLSKILKCDATELQVGEYSKSEQHKGYPTEEFTVPGSPGEWRVCRKTYYNIDAREGPNSQYSTSTTAKRILAEASAKAGPPPSDAQVKHVACRILAEDRAELRDQYNRVRWSKLVDVVHEELYSHRGDADFESRLTDELNGNIKPPVAQSPELAALVEQNLPRRKGNEFHQFILDGEASNACERIEGFDVVILRDGKHELICGVVTRAVQKLFPEETVDKMSSAAEAFAWRFPYKRPDDLRHPTSQAVHLAAHPEKDARSTECQQPHFAVCGVEHYGLHHETGHRSGFNGLCFQKFYTCRNPRLLESTAWKEEFPKLKGGVYGVAAKVSRLVLEAWDQKLYEDYLGVRENPYGYMAQLVDTLTEGHTDVTDWMQGLAALTCFGNFTGNYEGIRHSLVLTNKESVRKTIPSLDERLEHETERAAQLQSKDPKDWSDDEIKLHQAYMKGKNPMLEYTWSLIKNEVKEERKESLLKRGESVKRKAAENKSNRDRPEGSPKKEAKKTKKGKTVQ</sequence>
<comment type="caution">
    <text evidence="2">The sequence shown here is derived from an EMBL/GenBank/DDBJ whole genome shotgun (WGS) entry which is preliminary data.</text>
</comment>
<gene>
    <name evidence="2" type="ORF">SLS63_010727</name>
</gene>
<proteinExistence type="predicted"/>
<feature type="compositionally biased region" description="Basic and acidic residues" evidence="1">
    <location>
        <begin position="575"/>
        <end position="606"/>
    </location>
</feature>
<reference evidence="2 3" key="1">
    <citation type="submission" date="2024-02" db="EMBL/GenBank/DDBJ databases">
        <title>De novo assembly and annotation of 12 fungi associated with fruit tree decline syndrome in Ontario, Canada.</title>
        <authorList>
            <person name="Sulman M."/>
            <person name="Ellouze W."/>
            <person name="Ilyukhin E."/>
        </authorList>
    </citation>
    <scope>NUCLEOTIDE SEQUENCE [LARGE SCALE GENOMIC DNA]</scope>
    <source>
        <strain evidence="2 3">M169</strain>
    </source>
</reference>
<keyword evidence="3" id="KW-1185">Reference proteome</keyword>
<evidence type="ECO:0000256" key="1">
    <source>
        <dbReference type="SAM" id="MobiDB-lite"/>
    </source>
</evidence>
<evidence type="ECO:0000313" key="2">
    <source>
        <dbReference type="EMBL" id="KAK7717772.1"/>
    </source>
</evidence>
<dbReference type="Proteomes" id="UP001430848">
    <property type="component" value="Unassembled WGS sequence"/>
</dbReference>